<evidence type="ECO:0008006" key="3">
    <source>
        <dbReference type="Google" id="ProtNLM"/>
    </source>
</evidence>
<reference evidence="1 2" key="1">
    <citation type="submission" date="2019-10" db="EMBL/GenBank/DDBJ databases">
        <title>Isolation and characterisation of a new family of globally distributed lytic roseophage, the Naomivirus.</title>
        <authorList>
            <person name="Rihtman B."/>
            <person name="Puxty R.J."/>
            <person name="Hapeshi A."/>
            <person name="Zhan Y."/>
            <person name="Michinevski S."/>
            <person name="Waterfield N.R."/>
            <person name="Chen F."/>
            <person name="Millard A.D."/>
            <person name="Scanlan D.J."/>
            <person name="Chen Y."/>
        </authorList>
    </citation>
    <scope>NUCLEOTIDE SEQUENCE [LARGE SCALE GENOMIC DNA]</scope>
</reference>
<name>A0A7S5FQB6_9CAUD</name>
<sequence>MCNEKIALGYELYTSGYVNRYHSHPHPHLRNAQDLTDAHSNRMVKLLYLFFPELAHRGTLVAYIVMHDAGESASGDSPFTAKIANPKLKEALDEVEGQRLAQFYGLFQNDLRIDLTQKEENVVKLLDLLESFLFQAIHAPGRMDEEHHLFQNIEKRARELEVYPEVRCMMMHALHRNNAATKGY</sequence>
<evidence type="ECO:0000313" key="1">
    <source>
        <dbReference type="EMBL" id="QGH74618.1"/>
    </source>
</evidence>
<proteinExistence type="predicted"/>
<accession>A0A7S5FQB6</accession>
<dbReference type="EMBL" id="MN602266">
    <property type="protein sequence ID" value="QGH74618.1"/>
    <property type="molecule type" value="Genomic_DNA"/>
</dbReference>
<dbReference type="SUPFAM" id="SSF109604">
    <property type="entry name" value="HD-domain/PDEase-like"/>
    <property type="match status" value="1"/>
</dbReference>
<keyword evidence="2" id="KW-1185">Reference proteome</keyword>
<gene>
    <name evidence="1" type="ORF">DSS3VP1_00050</name>
</gene>
<protein>
    <recommendedName>
        <fullName evidence="3">HD domain-containing protein</fullName>
    </recommendedName>
</protein>
<dbReference type="Proteomes" id="UP000594402">
    <property type="component" value="Segment"/>
</dbReference>
<organism evidence="1 2">
    <name type="scientific">Bacteriophage DSS3_VP1</name>
    <dbReference type="NCBI Taxonomy" id="2664196"/>
    <lineage>
        <taxon>Viruses</taxon>
        <taxon>Duplodnaviria</taxon>
        <taxon>Heunggongvirae</taxon>
        <taxon>Uroviricota</taxon>
        <taxon>Caudoviricetes</taxon>
        <taxon>Naomviridae</taxon>
        <taxon>Noahvirus</taxon>
        <taxon>Noahvirus arc</taxon>
    </lineage>
</organism>
<dbReference type="Gene3D" id="1.10.3210.10">
    <property type="entry name" value="Hypothetical protein af1432"/>
    <property type="match status" value="1"/>
</dbReference>
<evidence type="ECO:0000313" key="2">
    <source>
        <dbReference type="Proteomes" id="UP000594402"/>
    </source>
</evidence>